<dbReference type="Proteomes" id="UP000199497">
    <property type="component" value="Unassembled WGS sequence"/>
</dbReference>
<keyword evidence="1" id="KW-0862">Zinc</keyword>
<keyword evidence="1" id="KW-0863">Zinc-finger</keyword>
<proteinExistence type="predicted"/>
<dbReference type="InterPro" id="IPR031795">
    <property type="entry name" value="Zf-HC3"/>
</dbReference>
<reference evidence="2" key="1">
    <citation type="submission" date="2016-10" db="EMBL/GenBank/DDBJ databases">
        <authorList>
            <person name="Varghese N."/>
            <person name="Submissions S."/>
        </authorList>
    </citation>
    <scope>NUCLEOTIDE SEQUENCE [LARGE SCALE GENOMIC DNA]</scope>
    <source>
        <strain evidence="2">DSM 46732</strain>
    </source>
</reference>
<name>A0A1H0SW18_9ACTN</name>
<protein>
    <submittedName>
        <fullName evidence="1">Zinc-finger</fullName>
    </submittedName>
</protein>
<dbReference type="GO" id="GO:0008270">
    <property type="term" value="F:zinc ion binding"/>
    <property type="evidence" value="ECO:0007669"/>
    <property type="project" value="UniProtKB-KW"/>
</dbReference>
<accession>A0A1H0SW18</accession>
<evidence type="ECO:0000313" key="1">
    <source>
        <dbReference type="EMBL" id="SDP45921.1"/>
    </source>
</evidence>
<dbReference type="Pfam" id="PF16827">
    <property type="entry name" value="zf-HC3"/>
    <property type="match status" value="1"/>
</dbReference>
<evidence type="ECO:0000313" key="2">
    <source>
        <dbReference type="Proteomes" id="UP000199497"/>
    </source>
</evidence>
<keyword evidence="2" id="KW-1185">Reference proteome</keyword>
<dbReference type="RefSeq" id="WP_092600205.1">
    <property type="nucleotide sequence ID" value="NZ_FNJR01000004.1"/>
</dbReference>
<sequence>MSSDESSDGGLFWHPARKFDGKRHAIRGDRPPRGWPEVEALCGSRLDPAPVSSTEWLLHPTCESCWESLVRQQVPDYPWANPGDGRSSEDR</sequence>
<organism evidence="1 2">
    <name type="scientific">Actinopolyspora xinjiangensis</name>
    <dbReference type="NCBI Taxonomy" id="405564"/>
    <lineage>
        <taxon>Bacteria</taxon>
        <taxon>Bacillati</taxon>
        <taxon>Actinomycetota</taxon>
        <taxon>Actinomycetes</taxon>
        <taxon>Actinopolysporales</taxon>
        <taxon>Actinopolysporaceae</taxon>
        <taxon>Actinopolyspora</taxon>
    </lineage>
</organism>
<keyword evidence="1" id="KW-0479">Metal-binding</keyword>
<gene>
    <name evidence="1" type="ORF">SAMN04487905_104201</name>
</gene>
<dbReference type="OrthoDB" id="5188746at2"/>
<dbReference type="STRING" id="405564.SAMN04487905_104201"/>
<dbReference type="AlphaFoldDB" id="A0A1H0SW18"/>
<dbReference type="EMBL" id="FNJR01000004">
    <property type="protein sequence ID" value="SDP45921.1"/>
    <property type="molecule type" value="Genomic_DNA"/>
</dbReference>